<dbReference type="SUPFAM" id="SSF46785">
    <property type="entry name" value="Winged helix' DNA-binding domain"/>
    <property type="match status" value="1"/>
</dbReference>
<dbReference type="GO" id="GO:0003700">
    <property type="term" value="F:DNA-binding transcription factor activity"/>
    <property type="evidence" value="ECO:0007669"/>
    <property type="project" value="InterPro"/>
</dbReference>
<keyword evidence="2" id="KW-0805">Transcription regulation</keyword>
<evidence type="ECO:0000256" key="1">
    <source>
        <dbReference type="ARBA" id="ARBA00009437"/>
    </source>
</evidence>
<organism evidence="6 7">
    <name type="scientific">Azohydromonas caseinilytica</name>
    <dbReference type="NCBI Taxonomy" id="2728836"/>
    <lineage>
        <taxon>Bacteria</taxon>
        <taxon>Pseudomonadati</taxon>
        <taxon>Pseudomonadota</taxon>
        <taxon>Betaproteobacteria</taxon>
        <taxon>Burkholderiales</taxon>
        <taxon>Sphaerotilaceae</taxon>
        <taxon>Azohydromonas</taxon>
    </lineage>
</organism>
<dbReference type="GO" id="GO:0003677">
    <property type="term" value="F:DNA binding"/>
    <property type="evidence" value="ECO:0007669"/>
    <property type="project" value="UniProtKB-KW"/>
</dbReference>
<dbReference type="PANTHER" id="PTHR30419:SF2">
    <property type="entry name" value="LYSR FAMILY TRANSCRIPTIONAL REGULATOR"/>
    <property type="match status" value="1"/>
</dbReference>
<protein>
    <submittedName>
        <fullName evidence="6">LysR family transcriptional regulator</fullName>
    </submittedName>
</protein>
<dbReference type="InterPro" id="IPR005119">
    <property type="entry name" value="LysR_subst-bd"/>
</dbReference>
<evidence type="ECO:0000256" key="4">
    <source>
        <dbReference type="ARBA" id="ARBA00023163"/>
    </source>
</evidence>
<proteinExistence type="inferred from homology"/>
<dbReference type="CDD" id="cd08421">
    <property type="entry name" value="PBP2_LTTR_like_1"/>
    <property type="match status" value="1"/>
</dbReference>
<gene>
    <name evidence="6" type="ORF">HHL10_19670</name>
</gene>
<evidence type="ECO:0000256" key="2">
    <source>
        <dbReference type="ARBA" id="ARBA00023015"/>
    </source>
</evidence>
<evidence type="ECO:0000313" key="7">
    <source>
        <dbReference type="Proteomes" id="UP000574067"/>
    </source>
</evidence>
<dbReference type="EMBL" id="JABBFW010000016">
    <property type="protein sequence ID" value="NML17196.1"/>
    <property type="molecule type" value="Genomic_DNA"/>
</dbReference>
<keyword evidence="4" id="KW-0804">Transcription</keyword>
<dbReference type="InterPro" id="IPR000847">
    <property type="entry name" value="LysR_HTH_N"/>
</dbReference>
<comment type="similarity">
    <text evidence="1">Belongs to the LysR transcriptional regulatory family.</text>
</comment>
<feature type="domain" description="HTH lysR-type" evidence="5">
    <location>
        <begin position="3"/>
        <end position="60"/>
    </location>
</feature>
<dbReference type="SUPFAM" id="SSF53850">
    <property type="entry name" value="Periplasmic binding protein-like II"/>
    <property type="match status" value="1"/>
</dbReference>
<dbReference type="PANTHER" id="PTHR30419">
    <property type="entry name" value="HTH-TYPE TRANSCRIPTIONAL REGULATOR YBHD"/>
    <property type="match status" value="1"/>
</dbReference>
<evidence type="ECO:0000256" key="3">
    <source>
        <dbReference type="ARBA" id="ARBA00023125"/>
    </source>
</evidence>
<dbReference type="InterPro" id="IPR036390">
    <property type="entry name" value="WH_DNA-bd_sf"/>
</dbReference>
<reference evidence="6 7" key="1">
    <citation type="submission" date="2020-04" db="EMBL/GenBank/DDBJ databases">
        <title>Azohydromonas sp. isolated from soil.</title>
        <authorList>
            <person name="Dahal R.H."/>
        </authorList>
    </citation>
    <scope>NUCLEOTIDE SEQUENCE [LARGE SCALE GENOMIC DNA]</scope>
    <source>
        <strain evidence="6 7">G-1-1-14</strain>
    </source>
</reference>
<name>A0A848FDU8_9BURK</name>
<dbReference type="InterPro" id="IPR036388">
    <property type="entry name" value="WH-like_DNA-bd_sf"/>
</dbReference>
<keyword evidence="7" id="KW-1185">Reference proteome</keyword>
<dbReference type="Gene3D" id="3.40.190.290">
    <property type="match status" value="1"/>
</dbReference>
<dbReference type="Proteomes" id="UP000574067">
    <property type="component" value="Unassembled WGS sequence"/>
</dbReference>
<dbReference type="Pfam" id="PF00126">
    <property type="entry name" value="HTH_1"/>
    <property type="match status" value="1"/>
</dbReference>
<comment type="caution">
    <text evidence="6">The sequence shown here is derived from an EMBL/GenBank/DDBJ whole genome shotgun (WGS) entry which is preliminary data.</text>
</comment>
<evidence type="ECO:0000313" key="6">
    <source>
        <dbReference type="EMBL" id="NML17196.1"/>
    </source>
</evidence>
<dbReference type="RefSeq" id="WP_169162103.1">
    <property type="nucleotide sequence ID" value="NZ_JABBFW010000016.1"/>
</dbReference>
<dbReference type="InterPro" id="IPR050950">
    <property type="entry name" value="HTH-type_LysR_regulators"/>
</dbReference>
<dbReference type="PROSITE" id="PS50931">
    <property type="entry name" value="HTH_LYSR"/>
    <property type="match status" value="1"/>
</dbReference>
<accession>A0A848FDU8</accession>
<keyword evidence="3" id="KW-0238">DNA-binding</keyword>
<dbReference type="AlphaFoldDB" id="A0A848FDU8"/>
<dbReference type="Pfam" id="PF03466">
    <property type="entry name" value="LysR_substrate"/>
    <property type="match status" value="1"/>
</dbReference>
<dbReference type="FunFam" id="1.10.10.10:FF:000001">
    <property type="entry name" value="LysR family transcriptional regulator"/>
    <property type="match status" value="1"/>
</dbReference>
<dbReference type="Gene3D" id="1.10.10.10">
    <property type="entry name" value="Winged helix-like DNA-binding domain superfamily/Winged helix DNA-binding domain"/>
    <property type="match status" value="1"/>
</dbReference>
<dbReference type="GO" id="GO:0005829">
    <property type="term" value="C:cytosol"/>
    <property type="evidence" value="ECO:0007669"/>
    <property type="project" value="TreeGrafter"/>
</dbReference>
<sequence>MRHDLTSLELFVAVAECGNLTRAAERQHLAVSAVSKRIGELEALARTPLLVRQPRGVALTPAGQSLLHHARQMLLLVRRMDEELGQYAGGMKGHIRLHAVASALTQFLPEELEAFLTRHPDVQVSLEERTGKAVARAVADGSADLGIVASAAAQAGLDTLPYRTDRLMLGVPRDHPLARRKAVRFADALAYPFVGPHAESSLSALMQQGAQACGRALQQRVQVSSFDAMCRLVETRLGITLLPAGVLAPHVAAGRLQGVDLKEAWAERHMAIVVRDTQALSHITRALIAHLQQAAGSSRG</sequence>
<evidence type="ECO:0000259" key="5">
    <source>
        <dbReference type="PROSITE" id="PS50931"/>
    </source>
</evidence>